<protein>
    <submittedName>
        <fullName evidence="1">NADH-cytochrome b5 reductase 1</fullName>
    </submittedName>
</protein>
<dbReference type="EMBL" id="VSRR010018683">
    <property type="protein sequence ID" value="MPC61595.1"/>
    <property type="molecule type" value="Genomic_DNA"/>
</dbReference>
<dbReference type="Gene3D" id="3.40.50.80">
    <property type="entry name" value="Nucleotide-binding domain of ferredoxin-NADP reductase (FNR) module"/>
    <property type="match status" value="1"/>
</dbReference>
<evidence type="ECO:0000313" key="1">
    <source>
        <dbReference type="EMBL" id="MPC61595.1"/>
    </source>
</evidence>
<reference evidence="1 2" key="1">
    <citation type="submission" date="2019-05" db="EMBL/GenBank/DDBJ databases">
        <title>Another draft genome of Portunus trituberculatus and its Hox gene families provides insights of decapod evolution.</title>
        <authorList>
            <person name="Jeong J.-H."/>
            <person name="Song I."/>
            <person name="Kim S."/>
            <person name="Choi T."/>
            <person name="Kim D."/>
            <person name="Ryu S."/>
            <person name="Kim W."/>
        </authorList>
    </citation>
    <scope>NUCLEOTIDE SEQUENCE [LARGE SCALE GENOMIC DNA]</scope>
    <source>
        <tissue evidence="1">Muscle</tissue>
    </source>
</reference>
<accession>A0A5B7GW68</accession>
<evidence type="ECO:0000313" key="2">
    <source>
        <dbReference type="Proteomes" id="UP000324222"/>
    </source>
</evidence>
<comment type="caution">
    <text evidence="1">The sequence shown here is derived from an EMBL/GenBank/DDBJ whole genome shotgun (WGS) entry which is preliminary data.</text>
</comment>
<dbReference type="SUPFAM" id="SSF52343">
    <property type="entry name" value="Ferredoxin reductase-like, C-terminal NADP-linked domain"/>
    <property type="match status" value="1"/>
</dbReference>
<keyword evidence="2" id="KW-1185">Reference proteome</keyword>
<name>A0A5B7GW68_PORTR</name>
<dbReference type="AlphaFoldDB" id="A0A5B7GW68"/>
<dbReference type="OrthoDB" id="432685at2759"/>
<gene>
    <name evidence="1" type="primary">CYB5R1_1</name>
    <name evidence="1" type="ORF">E2C01_055669</name>
</gene>
<proteinExistence type="predicted"/>
<sequence length="101" mass="11045">MSKGQIQVIHTLGEAPEGWKGEDGFIDTDKINRFVTKPNGVKRKVVICGGPTMSIACLFSLQQLGFSPQSIYIYGQFGVELVKAVYGRSALLSSHDCHTQN</sequence>
<dbReference type="Proteomes" id="UP000324222">
    <property type="component" value="Unassembled WGS sequence"/>
</dbReference>
<organism evidence="1 2">
    <name type="scientific">Portunus trituberculatus</name>
    <name type="common">Swimming crab</name>
    <name type="synonym">Neptunus trituberculatus</name>
    <dbReference type="NCBI Taxonomy" id="210409"/>
    <lineage>
        <taxon>Eukaryota</taxon>
        <taxon>Metazoa</taxon>
        <taxon>Ecdysozoa</taxon>
        <taxon>Arthropoda</taxon>
        <taxon>Crustacea</taxon>
        <taxon>Multicrustacea</taxon>
        <taxon>Malacostraca</taxon>
        <taxon>Eumalacostraca</taxon>
        <taxon>Eucarida</taxon>
        <taxon>Decapoda</taxon>
        <taxon>Pleocyemata</taxon>
        <taxon>Brachyura</taxon>
        <taxon>Eubrachyura</taxon>
        <taxon>Portunoidea</taxon>
        <taxon>Portunidae</taxon>
        <taxon>Portuninae</taxon>
        <taxon>Portunus</taxon>
    </lineage>
</organism>
<dbReference type="InterPro" id="IPR039261">
    <property type="entry name" value="FNR_nucleotide-bd"/>
</dbReference>